<dbReference type="InterPro" id="IPR050153">
    <property type="entry name" value="Metal_Ion_Import_ABC"/>
</dbReference>
<name>A0A292IJC4_9MOLU</name>
<dbReference type="CDD" id="cd00267">
    <property type="entry name" value="ABC_ATPase"/>
    <property type="match status" value="1"/>
</dbReference>
<evidence type="ECO:0000256" key="1">
    <source>
        <dbReference type="ARBA" id="ARBA00004651"/>
    </source>
</evidence>
<dbReference type="Gene3D" id="3.40.50.300">
    <property type="entry name" value="P-loop containing nucleotide triphosphate hydrolases"/>
    <property type="match status" value="1"/>
</dbReference>
<dbReference type="GO" id="GO:0016887">
    <property type="term" value="F:ATP hydrolysis activity"/>
    <property type="evidence" value="ECO:0007669"/>
    <property type="project" value="InterPro"/>
</dbReference>
<keyword evidence="7 8" id="KW-0472">Membrane</keyword>
<feature type="transmembrane region" description="Helical" evidence="8">
    <location>
        <begin position="156"/>
        <end position="178"/>
    </location>
</feature>
<dbReference type="GO" id="GO:0008234">
    <property type="term" value="F:cysteine-type peptidase activity"/>
    <property type="evidence" value="ECO:0007669"/>
    <property type="project" value="UniProtKB-KW"/>
</dbReference>
<feature type="transmembrane region" description="Helical" evidence="8">
    <location>
        <begin position="379"/>
        <end position="400"/>
    </location>
</feature>
<dbReference type="PANTHER" id="PTHR42734">
    <property type="entry name" value="METAL TRANSPORT SYSTEM ATP-BINDING PROTEIN TM_0124-RELATED"/>
    <property type="match status" value="1"/>
</dbReference>
<evidence type="ECO:0000313" key="12">
    <source>
        <dbReference type="Proteomes" id="UP000261764"/>
    </source>
</evidence>
<keyword evidence="3" id="KW-0813">Transport</keyword>
<keyword evidence="5" id="KW-0378">Hydrolase</keyword>
<evidence type="ECO:0000313" key="11">
    <source>
        <dbReference type="EMBL" id="CDN40783.1"/>
    </source>
</evidence>
<evidence type="ECO:0000256" key="7">
    <source>
        <dbReference type="ARBA" id="ARBA00023136"/>
    </source>
</evidence>
<dbReference type="GO" id="GO:0140359">
    <property type="term" value="F:ABC-type transporter activity"/>
    <property type="evidence" value="ECO:0007669"/>
    <property type="project" value="InterPro"/>
</dbReference>
<dbReference type="GO" id="GO:0005886">
    <property type="term" value="C:plasma membrane"/>
    <property type="evidence" value="ECO:0007669"/>
    <property type="project" value="UniProtKB-SubCell"/>
</dbReference>
<evidence type="ECO:0000256" key="5">
    <source>
        <dbReference type="ARBA" id="ARBA00022807"/>
    </source>
</evidence>
<dbReference type="InterPro" id="IPR011527">
    <property type="entry name" value="ABC1_TM_dom"/>
</dbReference>
<dbReference type="RefSeq" id="WP_343251412.1">
    <property type="nucleotide sequence ID" value="NZ_HG937516.1"/>
</dbReference>
<dbReference type="Gene3D" id="3.90.70.10">
    <property type="entry name" value="Cysteine proteinases"/>
    <property type="match status" value="1"/>
</dbReference>
<dbReference type="Gene3D" id="1.20.1560.10">
    <property type="entry name" value="ABC transporter type 1, transmembrane domain"/>
    <property type="match status" value="1"/>
</dbReference>
<keyword evidence="12" id="KW-1185">Reference proteome</keyword>
<dbReference type="KEGG" id="mamp:MAMA39_06660"/>
<keyword evidence="4 8" id="KW-0812">Transmembrane</keyword>
<protein>
    <recommendedName>
        <fullName evidence="13">ABC transporter domain-containing protein</fullName>
    </recommendedName>
</protein>
<feature type="transmembrane region" description="Helical" evidence="8">
    <location>
        <begin position="190"/>
        <end position="211"/>
    </location>
</feature>
<evidence type="ECO:0008006" key="13">
    <source>
        <dbReference type="Google" id="ProtNLM"/>
    </source>
</evidence>
<comment type="similarity">
    <text evidence="2">Belongs to the ABC transporter superfamily.</text>
</comment>
<evidence type="ECO:0000259" key="9">
    <source>
        <dbReference type="PROSITE" id="PS50929"/>
    </source>
</evidence>
<evidence type="ECO:0000256" key="2">
    <source>
        <dbReference type="ARBA" id="ARBA00005417"/>
    </source>
</evidence>
<evidence type="ECO:0000259" key="10">
    <source>
        <dbReference type="PROSITE" id="PS50990"/>
    </source>
</evidence>
<dbReference type="PROSITE" id="PS50990">
    <property type="entry name" value="PEPTIDASE_C39"/>
    <property type="match status" value="1"/>
</dbReference>
<comment type="subcellular location">
    <subcellularLocation>
        <location evidence="1">Cell membrane</location>
        <topology evidence="1">Multi-pass membrane protein</topology>
    </subcellularLocation>
</comment>
<reference evidence="11 12" key="1">
    <citation type="journal article" date="2015" name="Clin. Infect. Dis.">
        <title>Genomic Investigations unmask Mycoplasma amphoriforme, a new respiratory pathogen.</title>
        <authorList>
            <person name="Gillespie S.H."/>
            <person name="Ling C.L."/>
            <person name="Oravcova K."/>
            <person name="Pinheiro M."/>
            <person name="Wells L."/>
            <person name="Bryant J.M."/>
            <person name="McHugh T.D."/>
            <person name="Bebear C."/>
            <person name="Webster D."/>
            <person name="Harris S.R."/>
            <person name="Seth-Smith H.M."/>
            <person name="Thomson N.R."/>
        </authorList>
    </citation>
    <scope>NUCLEOTIDE SEQUENCE [LARGE SCALE GENOMIC DNA]</scope>
    <source>
        <strain evidence="11 12">A39</strain>
    </source>
</reference>
<dbReference type="Pfam" id="PF03412">
    <property type="entry name" value="Peptidase_C39"/>
    <property type="match status" value="1"/>
</dbReference>
<evidence type="ECO:0000256" key="8">
    <source>
        <dbReference type="SAM" id="Phobius"/>
    </source>
</evidence>
<dbReference type="InterPro" id="IPR005074">
    <property type="entry name" value="Peptidase_C39"/>
</dbReference>
<dbReference type="InterPro" id="IPR036640">
    <property type="entry name" value="ABC1_TM_sf"/>
</dbReference>
<proteinExistence type="inferred from homology"/>
<gene>
    <name evidence="11" type="ORF">MAMA39_06660</name>
</gene>
<dbReference type="GO" id="GO:0006508">
    <property type="term" value="P:proteolysis"/>
    <property type="evidence" value="ECO:0007669"/>
    <property type="project" value="InterPro"/>
</dbReference>
<feature type="domain" description="ABC transmembrane type-1" evidence="9">
    <location>
        <begin position="158"/>
        <end position="440"/>
    </location>
</feature>
<dbReference type="GO" id="GO:0005524">
    <property type="term" value="F:ATP binding"/>
    <property type="evidence" value="ECO:0007669"/>
    <property type="project" value="InterPro"/>
</dbReference>
<dbReference type="Proteomes" id="UP000261764">
    <property type="component" value="Chromosome I"/>
</dbReference>
<sequence length="668" mass="77262">MQVILQETEKECGVCIVTMLANELHDQDVAREDVVEKANLTSAGLSLYDLESLASEFGVELETYECTLEEFKDLNRSKYYVVLVKRMNGLHYVIVRKYQHHLMIFDSSVGRYKTNWKTFKNEFAGIVSTVSKKNIEINLTNTNNQLKFDNFVNWQLLIAAFLLEILAIGFGVGVAQLFKVLVNETIQYQTTFNLLVIVVTFVFMKIVEILANELIKWIQSRKFQAIYIKSWNKIATNLQYQKFDFLKLHPYGNLYELDHHLMNVINVYLSQIIKVLAGVMMLITVIGFLASINMWFILLSLIQTVFSTILIYGNYRWQKLKVSKTIIFTEKHNQNLSELNASFSIEQNNLEYRAIIKNLKENIRQMAINNKMNFMGQSAFNVVSTFARFLFGVITLWIGIEYIVNFKSMSLSDLVFVISLQALLTNYSDHIVEFSLNFNNFKIAKHKLAKFLIPDYKMITKNEFAISQVKKINFHNISLDDGPKKVFKNLNLEFKNLTLLSGENAVGKSTIFKTITKKIKLSSGTIKINDINLDKISDQWILENVYYLDGTKRTDGMLLYENVIESLKMAKNPKIIEILQNAGFFETSLENYSNGQQQLCRLIQILNLENKIILLDEMTNNLSIDLKIMVYEQIIKEIALNNFVLIIDHDPIVEKYVNQKIEITSHEA</sequence>
<evidence type="ECO:0000256" key="6">
    <source>
        <dbReference type="ARBA" id="ARBA00022989"/>
    </source>
</evidence>
<evidence type="ECO:0000256" key="3">
    <source>
        <dbReference type="ARBA" id="ARBA00022448"/>
    </source>
</evidence>
<feature type="domain" description="Peptidase C39" evidence="10">
    <location>
        <begin position="6"/>
        <end position="130"/>
    </location>
</feature>
<dbReference type="AlphaFoldDB" id="A0A292IJC4"/>
<dbReference type="SUPFAM" id="SSF90123">
    <property type="entry name" value="ABC transporter transmembrane region"/>
    <property type="match status" value="1"/>
</dbReference>
<keyword evidence="6 8" id="KW-1133">Transmembrane helix</keyword>
<dbReference type="Pfam" id="PF00005">
    <property type="entry name" value="ABC_tran"/>
    <property type="match status" value="1"/>
</dbReference>
<dbReference type="SUPFAM" id="SSF52540">
    <property type="entry name" value="P-loop containing nucleoside triphosphate hydrolases"/>
    <property type="match status" value="1"/>
</dbReference>
<keyword evidence="5" id="KW-0645">Protease</keyword>
<dbReference type="EMBL" id="HG937516">
    <property type="protein sequence ID" value="CDN40783.1"/>
    <property type="molecule type" value="Genomic_DNA"/>
</dbReference>
<dbReference type="InterPro" id="IPR003439">
    <property type="entry name" value="ABC_transporter-like_ATP-bd"/>
</dbReference>
<feature type="transmembrane region" description="Helical" evidence="8">
    <location>
        <begin position="267"/>
        <end position="289"/>
    </location>
</feature>
<feature type="transmembrane region" description="Helical" evidence="8">
    <location>
        <begin position="295"/>
        <end position="315"/>
    </location>
</feature>
<keyword evidence="5" id="KW-0788">Thiol protease</keyword>
<organism evidence="11 12">
    <name type="scientific">Mycoplasma amphoriforme A39</name>
    <dbReference type="NCBI Taxonomy" id="572419"/>
    <lineage>
        <taxon>Bacteria</taxon>
        <taxon>Bacillati</taxon>
        <taxon>Mycoplasmatota</taxon>
        <taxon>Mollicutes</taxon>
        <taxon>Mycoplasmataceae</taxon>
        <taxon>Mycoplasma</taxon>
    </lineage>
</organism>
<dbReference type="InterPro" id="IPR027417">
    <property type="entry name" value="P-loop_NTPase"/>
</dbReference>
<accession>A0A292IJC4</accession>
<evidence type="ECO:0000256" key="4">
    <source>
        <dbReference type="ARBA" id="ARBA00022692"/>
    </source>
</evidence>
<dbReference type="PROSITE" id="PS50929">
    <property type="entry name" value="ABC_TM1F"/>
    <property type="match status" value="1"/>
</dbReference>